<protein>
    <submittedName>
        <fullName evidence="2">Uncharacterized protein</fullName>
    </submittedName>
</protein>
<dbReference type="Proteomes" id="UP001224359">
    <property type="component" value="Unassembled WGS sequence"/>
</dbReference>
<dbReference type="EMBL" id="JAUSTQ010000005">
    <property type="protein sequence ID" value="MDQ0159645.1"/>
    <property type="molecule type" value="Genomic_DNA"/>
</dbReference>
<organism evidence="2 3">
    <name type="scientific">Alkalibacillus salilacus</name>
    <dbReference type="NCBI Taxonomy" id="284582"/>
    <lineage>
        <taxon>Bacteria</taxon>
        <taxon>Bacillati</taxon>
        <taxon>Bacillota</taxon>
        <taxon>Bacilli</taxon>
        <taxon>Bacillales</taxon>
        <taxon>Bacillaceae</taxon>
        <taxon>Alkalibacillus</taxon>
    </lineage>
</organism>
<evidence type="ECO:0000313" key="3">
    <source>
        <dbReference type="Proteomes" id="UP001224359"/>
    </source>
</evidence>
<evidence type="ECO:0000256" key="1">
    <source>
        <dbReference type="SAM" id="MobiDB-lite"/>
    </source>
</evidence>
<sequence length="173" mass="19761">MKRRQVFLVFIVFIIVLLTGCSNNENSAQSQESVGDDKSGEQASTSDELLYDHEDMGLSVGYEKGWEMIEESKDPVNVTFQHDHILSVLTVLSGNKEVQTLKDELLQGANKASVVDESDRFIAYETDREESMRTEVYFMDDKEKTVMLSFVTAKDKYESVEKDITSFRSQLNY</sequence>
<keyword evidence="3" id="KW-1185">Reference proteome</keyword>
<dbReference type="PROSITE" id="PS51257">
    <property type="entry name" value="PROKAR_LIPOPROTEIN"/>
    <property type="match status" value="1"/>
</dbReference>
<evidence type="ECO:0000313" key="2">
    <source>
        <dbReference type="EMBL" id="MDQ0159645.1"/>
    </source>
</evidence>
<feature type="region of interest" description="Disordered" evidence="1">
    <location>
        <begin position="26"/>
        <end position="48"/>
    </location>
</feature>
<name>A0ABT9VFS2_9BACI</name>
<proteinExistence type="predicted"/>
<reference evidence="2 3" key="1">
    <citation type="submission" date="2023-07" db="EMBL/GenBank/DDBJ databases">
        <title>Genomic Encyclopedia of Type Strains, Phase IV (KMG-IV): sequencing the most valuable type-strain genomes for metagenomic binning, comparative biology and taxonomic classification.</title>
        <authorList>
            <person name="Goeker M."/>
        </authorList>
    </citation>
    <scope>NUCLEOTIDE SEQUENCE [LARGE SCALE GENOMIC DNA]</scope>
    <source>
        <strain evidence="2 3">DSM 16460</strain>
    </source>
</reference>
<gene>
    <name evidence="2" type="ORF">J2S77_001629</name>
</gene>
<dbReference type="RefSeq" id="WP_306976284.1">
    <property type="nucleotide sequence ID" value="NZ_JAUSTQ010000005.1"/>
</dbReference>
<accession>A0ABT9VFS2</accession>
<comment type="caution">
    <text evidence="2">The sequence shown here is derived from an EMBL/GenBank/DDBJ whole genome shotgun (WGS) entry which is preliminary data.</text>
</comment>